<comment type="caution">
    <text evidence="3">The sequence shown here is derived from an EMBL/GenBank/DDBJ whole genome shotgun (WGS) entry which is preliminary data.</text>
</comment>
<dbReference type="InterPro" id="IPR036638">
    <property type="entry name" value="HLH_DNA-bd_sf"/>
</dbReference>
<gene>
    <name evidence="3" type="ORF">AWRI3578_g3721</name>
</gene>
<feature type="coiled-coil region" evidence="1">
    <location>
        <begin position="247"/>
        <end position="274"/>
    </location>
</feature>
<dbReference type="PROSITE" id="PS50888">
    <property type="entry name" value="BHLH"/>
    <property type="match status" value="1"/>
</dbReference>
<dbReference type="Proteomes" id="UP000095605">
    <property type="component" value="Unassembled WGS sequence"/>
</dbReference>
<dbReference type="AlphaFoldDB" id="A0A1E5R428"/>
<reference evidence="4" key="1">
    <citation type="journal article" date="2016" name="Genome Announc.">
        <title>Genome sequences of three species of Hanseniaspora isolated from spontaneous wine fermentations.</title>
        <authorList>
            <person name="Sternes P.R."/>
            <person name="Lee D."/>
            <person name="Kutyna D.R."/>
            <person name="Borneman A.R."/>
        </authorList>
    </citation>
    <scope>NUCLEOTIDE SEQUENCE [LARGE SCALE GENOMIC DNA]</scope>
    <source>
        <strain evidence="4">AWRI3578</strain>
    </source>
</reference>
<keyword evidence="4" id="KW-1185">Reference proteome</keyword>
<protein>
    <recommendedName>
        <fullName evidence="2">BHLH domain-containing protein</fullName>
    </recommendedName>
</protein>
<dbReference type="SUPFAM" id="SSF47459">
    <property type="entry name" value="HLH, helix-loop-helix DNA-binding domain"/>
    <property type="match status" value="1"/>
</dbReference>
<evidence type="ECO:0000256" key="1">
    <source>
        <dbReference type="SAM" id="Coils"/>
    </source>
</evidence>
<dbReference type="InterPro" id="IPR057071">
    <property type="entry name" value="bHLH_INO2"/>
</dbReference>
<dbReference type="OrthoDB" id="3973009at2759"/>
<name>A0A1E5R428_9ASCO</name>
<sequence length="349" mass="39575">MIDMETPKSEFNFELGTDMELDFDTAYKNFEENFDDEDVNYNTQQMEILSGSNLGANNNIHHTIDIKTPEPPVLNQKGFQGNTLTHNTLSLLSGEKTPVKTHEHPASDNQSVVSGTFSEMIQKNAAYFQQQIHPSLVIPTQNIKSAPNTRPGTSEYTSLFPADFSGFATMQSPTPLSASASPGAIKSPESGLVSLSKLKPSLPATQQRNEETKEFNLLSVKETSELLSFLARLENPEPAVRKRKLSYDELLQKVDNIERKLDAHKNKHKLSERRRRAVINDRFNKLVTMVKFPRKGDGAKQKRVTKHQQLQYIIEDLEEVTQQNTDIEAFLKTHQLMDQFELWKNDVAK</sequence>
<accession>A0A1E5R428</accession>
<dbReference type="EMBL" id="LPNL01000009">
    <property type="protein sequence ID" value="OEJ81667.1"/>
    <property type="molecule type" value="Genomic_DNA"/>
</dbReference>
<dbReference type="GO" id="GO:0046983">
    <property type="term" value="F:protein dimerization activity"/>
    <property type="evidence" value="ECO:0007669"/>
    <property type="project" value="InterPro"/>
</dbReference>
<dbReference type="Gene3D" id="4.10.280.10">
    <property type="entry name" value="Helix-loop-helix DNA-binding domain"/>
    <property type="match status" value="1"/>
</dbReference>
<evidence type="ECO:0000313" key="4">
    <source>
        <dbReference type="Proteomes" id="UP000095605"/>
    </source>
</evidence>
<dbReference type="Pfam" id="PF23179">
    <property type="entry name" value="bHLH_INO2"/>
    <property type="match status" value="1"/>
</dbReference>
<dbReference type="InterPro" id="IPR011598">
    <property type="entry name" value="bHLH_dom"/>
</dbReference>
<proteinExistence type="predicted"/>
<keyword evidence="1" id="KW-0175">Coiled coil</keyword>
<feature type="domain" description="BHLH" evidence="2">
    <location>
        <begin position="263"/>
        <end position="320"/>
    </location>
</feature>
<evidence type="ECO:0000313" key="3">
    <source>
        <dbReference type="EMBL" id="OEJ81667.1"/>
    </source>
</evidence>
<evidence type="ECO:0000259" key="2">
    <source>
        <dbReference type="PROSITE" id="PS50888"/>
    </source>
</evidence>
<organism evidence="3 4">
    <name type="scientific">Hanseniaspora opuntiae</name>
    <dbReference type="NCBI Taxonomy" id="211096"/>
    <lineage>
        <taxon>Eukaryota</taxon>
        <taxon>Fungi</taxon>
        <taxon>Dikarya</taxon>
        <taxon>Ascomycota</taxon>
        <taxon>Saccharomycotina</taxon>
        <taxon>Saccharomycetes</taxon>
        <taxon>Saccharomycodales</taxon>
        <taxon>Saccharomycodaceae</taxon>
        <taxon>Hanseniaspora</taxon>
    </lineage>
</organism>